<organism evidence="1">
    <name type="scientific">Rhodosorus marinus</name>
    <dbReference type="NCBI Taxonomy" id="101924"/>
    <lineage>
        <taxon>Eukaryota</taxon>
        <taxon>Rhodophyta</taxon>
        <taxon>Stylonematophyceae</taxon>
        <taxon>Stylonematales</taxon>
        <taxon>Stylonemataceae</taxon>
        <taxon>Rhodosorus</taxon>
    </lineage>
</organism>
<gene>
    <name evidence="1" type="ORF">RMAR0315_LOCUS5089</name>
</gene>
<dbReference type="AlphaFoldDB" id="A0A7S0BJ97"/>
<proteinExistence type="predicted"/>
<sequence>MVNIQRGRERGRERLQCILVLAIKFLLSNLSNLSTSNWNCFLRMRVSLSYELPRLRSYSTERIWCFAVPHKREKVPSTRALIDVKTRHVRLSETPLSTPIRDSPRDVASPSQARAPTAFRISNLEVRDSPLSIENALQRSMKFKEESVNAEHLWHGVYR</sequence>
<accession>A0A7S0BJ97</accession>
<name>A0A7S0BJ97_9RHOD</name>
<protein>
    <submittedName>
        <fullName evidence="1">Uncharacterized protein</fullName>
    </submittedName>
</protein>
<evidence type="ECO:0000313" key="1">
    <source>
        <dbReference type="EMBL" id="CAD8395103.1"/>
    </source>
</evidence>
<dbReference type="EMBL" id="HBEK01009203">
    <property type="protein sequence ID" value="CAD8395103.1"/>
    <property type="molecule type" value="Transcribed_RNA"/>
</dbReference>
<reference evidence="1" key="1">
    <citation type="submission" date="2021-01" db="EMBL/GenBank/DDBJ databases">
        <authorList>
            <person name="Corre E."/>
            <person name="Pelletier E."/>
            <person name="Niang G."/>
            <person name="Scheremetjew M."/>
            <person name="Finn R."/>
            <person name="Kale V."/>
            <person name="Holt S."/>
            <person name="Cochrane G."/>
            <person name="Meng A."/>
            <person name="Brown T."/>
            <person name="Cohen L."/>
        </authorList>
    </citation>
    <scope>NUCLEOTIDE SEQUENCE</scope>
    <source>
        <strain evidence="1">UTEX LB 2760</strain>
    </source>
</reference>